<comment type="caution">
    <text evidence="12">The sequence shown here is derived from an EMBL/GenBank/DDBJ whole genome shotgun (WGS) entry which is preliminary data.</text>
</comment>
<evidence type="ECO:0000259" key="11">
    <source>
        <dbReference type="Pfam" id="PF13193"/>
    </source>
</evidence>
<organism evidence="12 13">
    <name type="scientific">Amycolatopsis cihanbeyliensis</name>
    <dbReference type="NCBI Taxonomy" id="1128664"/>
    <lineage>
        <taxon>Bacteria</taxon>
        <taxon>Bacillati</taxon>
        <taxon>Actinomycetota</taxon>
        <taxon>Actinomycetes</taxon>
        <taxon>Pseudonocardiales</taxon>
        <taxon>Pseudonocardiaceae</taxon>
        <taxon>Amycolatopsis</taxon>
    </lineage>
</organism>
<dbReference type="CDD" id="cd05920">
    <property type="entry name" value="23DHB-AMP_lg"/>
    <property type="match status" value="1"/>
</dbReference>
<dbReference type="Pfam" id="PF00501">
    <property type="entry name" value="AMP-binding"/>
    <property type="match status" value="1"/>
</dbReference>
<dbReference type="Proteomes" id="UP000320876">
    <property type="component" value="Unassembled WGS sequence"/>
</dbReference>
<evidence type="ECO:0000256" key="8">
    <source>
        <dbReference type="ARBA" id="ARBA00023033"/>
    </source>
</evidence>
<evidence type="ECO:0000259" key="10">
    <source>
        <dbReference type="Pfam" id="PF00501"/>
    </source>
</evidence>
<dbReference type="PROSITE" id="PS00086">
    <property type="entry name" value="CYTOCHROME_P450"/>
    <property type="match status" value="1"/>
</dbReference>
<evidence type="ECO:0000313" key="13">
    <source>
        <dbReference type="Proteomes" id="UP000320876"/>
    </source>
</evidence>
<dbReference type="InterPro" id="IPR001128">
    <property type="entry name" value="Cyt_P450"/>
</dbReference>
<dbReference type="CDD" id="cd11031">
    <property type="entry name" value="Cyp158A-like"/>
    <property type="match status" value="1"/>
</dbReference>
<comment type="pathway">
    <text evidence="1">Antibiotic biosynthesis; vancomycin biosynthesis.</text>
</comment>
<dbReference type="GO" id="GO:0016705">
    <property type="term" value="F:oxidoreductase activity, acting on paired donors, with incorporation or reduction of molecular oxygen"/>
    <property type="evidence" value="ECO:0007669"/>
    <property type="project" value="InterPro"/>
</dbReference>
<dbReference type="InterPro" id="IPR025110">
    <property type="entry name" value="AMP-bd_C"/>
</dbReference>
<dbReference type="InterPro" id="IPR045851">
    <property type="entry name" value="AMP-bd_C_sf"/>
</dbReference>
<keyword evidence="8" id="KW-0503">Monooxygenase</keyword>
<reference evidence="12 13" key="1">
    <citation type="submission" date="2019-06" db="EMBL/GenBank/DDBJ databases">
        <title>Sequencing the genomes of 1000 actinobacteria strains.</title>
        <authorList>
            <person name="Klenk H.-P."/>
        </authorList>
    </citation>
    <scope>NUCLEOTIDE SEQUENCE [LARGE SCALE GENOMIC DNA]</scope>
    <source>
        <strain evidence="12 13">DSM 45679</strain>
    </source>
</reference>
<dbReference type="InterPro" id="IPR017972">
    <property type="entry name" value="Cyt_P450_CS"/>
</dbReference>
<evidence type="ECO:0000256" key="1">
    <source>
        <dbReference type="ARBA" id="ARBA00004660"/>
    </source>
</evidence>
<keyword evidence="4" id="KW-0349">Heme</keyword>
<evidence type="ECO:0000256" key="9">
    <source>
        <dbReference type="ARBA" id="ARBA00055433"/>
    </source>
</evidence>
<keyword evidence="5" id="KW-0479">Metal-binding</keyword>
<dbReference type="GO" id="GO:0004497">
    <property type="term" value="F:monooxygenase activity"/>
    <property type="evidence" value="ECO:0007669"/>
    <property type="project" value="UniProtKB-KW"/>
</dbReference>
<dbReference type="Pfam" id="PF13193">
    <property type="entry name" value="AMP-binding_C"/>
    <property type="match status" value="1"/>
</dbReference>
<evidence type="ECO:0000256" key="7">
    <source>
        <dbReference type="ARBA" id="ARBA00023004"/>
    </source>
</evidence>
<dbReference type="Gene3D" id="1.10.630.10">
    <property type="entry name" value="Cytochrome P450"/>
    <property type="match status" value="1"/>
</dbReference>
<dbReference type="EMBL" id="VFML01000001">
    <property type="protein sequence ID" value="TQJ00546.1"/>
    <property type="molecule type" value="Genomic_DNA"/>
</dbReference>
<feature type="domain" description="AMP-dependent synthetase/ligase" evidence="10">
    <location>
        <begin position="33"/>
        <end position="389"/>
    </location>
</feature>
<dbReference type="PROSITE" id="PS00455">
    <property type="entry name" value="AMP_BINDING"/>
    <property type="match status" value="1"/>
</dbReference>
<dbReference type="SUPFAM" id="SSF56801">
    <property type="entry name" value="Acetyl-CoA synthetase-like"/>
    <property type="match status" value="1"/>
</dbReference>
<dbReference type="InterPro" id="IPR036396">
    <property type="entry name" value="Cyt_P450_sf"/>
</dbReference>
<dbReference type="FunFam" id="1.10.630.10:FF:000018">
    <property type="entry name" value="Cytochrome P450 monooxygenase"/>
    <property type="match status" value="1"/>
</dbReference>
<evidence type="ECO:0000313" key="12">
    <source>
        <dbReference type="EMBL" id="TQJ00546.1"/>
    </source>
</evidence>
<gene>
    <name evidence="12" type="ORF">FB471_0174</name>
</gene>
<dbReference type="PANTHER" id="PTHR46696">
    <property type="entry name" value="P450, PUTATIVE (EUROFUNG)-RELATED"/>
    <property type="match status" value="1"/>
</dbReference>
<evidence type="ECO:0000256" key="6">
    <source>
        <dbReference type="ARBA" id="ARBA00023002"/>
    </source>
</evidence>
<dbReference type="Gene3D" id="3.30.300.30">
    <property type="match status" value="1"/>
</dbReference>
<dbReference type="Gene3D" id="2.30.38.10">
    <property type="entry name" value="Luciferase, Domain 3"/>
    <property type="match status" value="1"/>
</dbReference>
<accession>A0A542DBV1</accession>
<evidence type="ECO:0000256" key="5">
    <source>
        <dbReference type="ARBA" id="ARBA00022723"/>
    </source>
</evidence>
<dbReference type="InterPro" id="IPR000873">
    <property type="entry name" value="AMP-dep_synth/lig_dom"/>
</dbReference>
<dbReference type="FunFam" id="3.40.50.980:FF:000003">
    <property type="entry name" value="Vibriobactin-specific 2,3-dihydroxybenzoate-AMP ligase"/>
    <property type="match status" value="1"/>
</dbReference>
<dbReference type="SUPFAM" id="SSF48264">
    <property type="entry name" value="Cytochrome P450"/>
    <property type="match status" value="1"/>
</dbReference>
<dbReference type="Gene3D" id="3.40.50.980">
    <property type="match status" value="2"/>
</dbReference>
<keyword evidence="3 12" id="KW-0436">Ligase</keyword>
<sequence length="915" mass="99159">MGLDGFVPWPDELARRYRDRGHWQGRTLGTVLTDAARRWPDRTAMVDGDRRWTYRELDAWAGRLAAGLRARGVTRADRVLVHLPNVAEFLPLCFALFRVGAVPVLALPPHRETEIVHLAGLATPVAYVTGEEYLPLARTVREETGIEQVLVVGEAAEFTALADLEREPDADGDEPDPGDVAVLLLSGGTTGLPKLIPRTHDDYHYNLRASAEVCGFDQTTRYLAALPVAHNFAFACPGVLGTLWVGGTVVLCTSADPETAFPLIAGERVTATALVPPLVMVWLDAAAELEPDLSSLRLLQAGGARLKDEAARRVGPELGCALQQVYGMAEGLLNFTRADDPDHLVSGTQGRPLCPDDEVRIVGVDGAAVPDGEAGELQVRGPYTVRGYFRADEHNAVAFTGDGFYRSGDLVRRLPSGHLVVEGRVSDVINRGGDKVPVEEVENLLLRHPAVHDVAIVGIPDEVMGERSCAYVIPRGTPPTRKDLVSHLTALGVAAFKLPDRVRVVDSFPRTGLGKVDRKALAGGPVRYPFNDFTGLDLAPPYQRALAEPGLTRVTLPYGEPAWLVTRHDEARLVLSDRRFSRAAAAERDAPRALPRVPGGIVAMDPPELTRIRSLAGKAFTARRVEALRPHVRTLTAKLLDRMLAAGPPADLVTDLALPIPISVICELLGVPAEDHERFRAWNDGLLSTSSMTPEQTQRNLGELSAYIGGLIERRRAEPADDLMTALIEAGDIGDRLSERELVLLCIAILVAGYEATASQIPNFTYTLLTHGDGVTAFARLADDPGRVEGAVEELLRYVPLASSAMFAHYATEDVRVGGTVVRAGEPVLVSIGAANRDERVFVDPGTLDPDRDARGHLAFGHGLHHCIGSALGRLELQEALRALVTRLPGLRLAAEPEWKTETFFRGPRTMPVTW</sequence>
<dbReference type="Pfam" id="PF00067">
    <property type="entry name" value="p450"/>
    <property type="match status" value="1"/>
</dbReference>
<dbReference type="GO" id="GO:0005506">
    <property type="term" value="F:iron ion binding"/>
    <property type="evidence" value="ECO:0007669"/>
    <property type="project" value="InterPro"/>
</dbReference>
<evidence type="ECO:0000256" key="2">
    <source>
        <dbReference type="ARBA" id="ARBA00010617"/>
    </source>
</evidence>
<evidence type="ECO:0000256" key="3">
    <source>
        <dbReference type="ARBA" id="ARBA00022598"/>
    </source>
</evidence>
<name>A0A542DBV1_AMYCI</name>
<dbReference type="GO" id="GO:0016874">
    <property type="term" value="F:ligase activity"/>
    <property type="evidence" value="ECO:0007669"/>
    <property type="project" value="UniProtKB-KW"/>
</dbReference>
<keyword evidence="7" id="KW-0408">Iron</keyword>
<dbReference type="FunFam" id="2.30.38.10:FF:000003">
    <property type="entry name" value="Vibriobactin-specific 2,3-dihydroxybenzoate-AMP ligase"/>
    <property type="match status" value="1"/>
</dbReference>
<keyword evidence="13" id="KW-1185">Reference proteome</keyword>
<proteinExistence type="inferred from homology"/>
<dbReference type="PANTHER" id="PTHR46696:SF1">
    <property type="entry name" value="CYTOCHROME P450 YJIB-RELATED"/>
    <property type="match status" value="1"/>
</dbReference>
<comment type="similarity">
    <text evidence="2">Belongs to the cytochrome P450 family.</text>
</comment>
<dbReference type="PRINTS" id="PR00359">
    <property type="entry name" value="BP450"/>
</dbReference>
<dbReference type="GO" id="GO:0020037">
    <property type="term" value="F:heme binding"/>
    <property type="evidence" value="ECO:0007669"/>
    <property type="project" value="InterPro"/>
</dbReference>
<dbReference type="InterPro" id="IPR020845">
    <property type="entry name" value="AMP-binding_CS"/>
</dbReference>
<dbReference type="OrthoDB" id="9803968at2"/>
<comment type="function">
    <text evidence="9">Involved in the coupling of aromatic side chains of the heptapeptide of vancomycin.</text>
</comment>
<keyword evidence="6" id="KW-0560">Oxidoreductase</keyword>
<protein>
    <submittedName>
        <fullName evidence="12">2,3-dihydroxybenzoate-AMP ligase</fullName>
    </submittedName>
</protein>
<dbReference type="InterPro" id="IPR002397">
    <property type="entry name" value="Cyt_P450_B"/>
</dbReference>
<feature type="domain" description="AMP-binding enzyme C-terminal" evidence="11">
    <location>
        <begin position="440"/>
        <end position="515"/>
    </location>
</feature>
<dbReference type="AlphaFoldDB" id="A0A542DBV1"/>
<evidence type="ECO:0000256" key="4">
    <source>
        <dbReference type="ARBA" id="ARBA00022617"/>
    </source>
</evidence>